<dbReference type="KEGG" id="fax:FUAX_35020"/>
<dbReference type="RefSeq" id="WP_338392589.1">
    <property type="nucleotide sequence ID" value="NZ_AP025314.1"/>
</dbReference>
<evidence type="ECO:0000313" key="2">
    <source>
        <dbReference type="Proteomes" id="UP001348817"/>
    </source>
</evidence>
<proteinExistence type="predicted"/>
<protein>
    <submittedName>
        <fullName evidence="1">Uncharacterized protein</fullName>
    </submittedName>
</protein>
<dbReference type="EMBL" id="AP025314">
    <property type="protein sequence ID" value="BDD11070.1"/>
    <property type="molecule type" value="Genomic_DNA"/>
</dbReference>
<keyword evidence="2" id="KW-1185">Reference proteome</keyword>
<sequence>MAENTTALSALLGSVDYSEVFNPTNYRSFASNGEEAQTFSNDAEHLVTGQDIDVEQAAWQEVNRGRLRTQRLVDRARFQRDYDFNQAQMAKEGVTPEELADLEHQNRGLLYKIGEIDRIMSRKDTGIKHMVKLLDRLSDKVRRDAIVQGMKDYLTNYVATGNIGPCTVTFMGEEYSYSE</sequence>
<dbReference type="AlphaFoldDB" id="A0AAU9DEZ1"/>
<dbReference type="Proteomes" id="UP001348817">
    <property type="component" value="Chromosome"/>
</dbReference>
<evidence type="ECO:0000313" key="1">
    <source>
        <dbReference type="EMBL" id="BDD11070.1"/>
    </source>
</evidence>
<name>A0AAU9DEZ1_9BACT</name>
<accession>A0AAU9DEZ1</accession>
<organism evidence="1 2">
    <name type="scientific">Fulvitalea axinellae</name>
    <dbReference type="NCBI Taxonomy" id="1182444"/>
    <lineage>
        <taxon>Bacteria</taxon>
        <taxon>Pseudomonadati</taxon>
        <taxon>Bacteroidota</taxon>
        <taxon>Cytophagia</taxon>
        <taxon>Cytophagales</taxon>
        <taxon>Persicobacteraceae</taxon>
        <taxon>Fulvitalea</taxon>
    </lineage>
</organism>
<reference evidence="1 2" key="1">
    <citation type="submission" date="2021-12" db="EMBL/GenBank/DDBJ databases">
        <title>Genome sequencing of bacteria with rrn-lacking chromosome and rrn-plasmid.</title>
        <authorList>
            <person name="Anda M."/>
            <person name="Iwasaki W."/>
        </authorList>
    </citation>
    <scope>NUCLEOTIDE SEQUENCE [LARGE SCALE GENOMIC DNA]</scope>
    <source>
        <strain evidence="1 2">DSM 100852</strain>
    </source>
</reference>
<gene>
    <name evidence="1" type="ORF">FUAX_35020</name>
</gene>